<evidence type="ECO:0000313" key="2">
    <source>
        <dbReference type="Proteomes" id="UP000271700"/>
    </source>
</evidence>
<name>A0A497YS92_9RHOB</name>
<proteinExistence type="predicted"/>
<dbReference type="RefSeq" id="WP_010437813.1">
    <property type="nucleotide sequence ID" value="NZ_AEYW01000003.1"/>
</dbReference>
<comment type="caution">
    <text evidence="1">The sequence shown here is derived from an EMBL/GenBank/DDBJ whole genome shotgun (WGS) entry which is preliminary data.</text>
</comment>
<evidence type="ECO:0000313" key="1">
    <source>
        <dbReference type="EMBL" id="RLJ98840.1"/>
    </source>
</evidence>
<keyword evidence="2" id="KW-1185">Reference proteome</keyword>
<dbReference type="AlphaFoldDB" id="A0A497YS92"/>
<dbReference type="OrthoDB" id="7709536at2"/>
<gene>
    <name evidence="1" type="ORF">CLV75_3961</name>
</gene>
<sequence>MAYCQKREAAAKGQFPQSFEVYGFTIEVHAGGRRVWPPSFKRFVKTKLDLGELIVGDIMEDCNVSQSLVYKWKSDVKSSRVRSVARSEERIFSEVLVNEATQPNRDPETDNRILLTRRESNLSFPVDYPVNDLVTIALAMDSQS</sequence>
<accession>A0A497YS92</accession>
<protein>
    <submittedName>
        <fullName evidence="1">Uncharacterized protein</fullName>
    </submittedName>
</protein>
<dbReference type="Proteomes" id="UP000271700">
    <property type="component" value="Unassembled WGS sequence"/>
</dbReference>
<dbReference type="EMBL" id="RCCT01000008">
    <property type="protein sequence ID" value="RLJ98840.1"/>
    <property type="molecule type" value="Genomic_DNA"/>
</dbReference>
<reference evidence="1 2" key="1">
    <citation type="submission" date="2018-10" db="EMBL/GenBank/DDBJ databases">
        <title>Genomic Encyclopedia of Archaeal and Bacterial Type Strains, Phase II (KMG-II): from individual species to whole genera.</title>
        <authorList>
            <person name="Goeker M."/>
        </authorList>
    </citation>
    <scope>NUCLEOTIDE SEQUENCE [LARGE SCALE GENOMIC DNA]</scope>
    <source>
        <strain evidence="1 2">DSM 29317</strain>
    </source>
</reference>
<dbReference type="STRING" id="981384.GCA_000192475_03856"/>
<organism evidence="1 2">
    <name type="scientific">Ruegeria conchae</name>
    <dbReference type="NCBI Taxonomy" id="981384"/>
    <lineage>
        <taxon>Bacteria</taxon>
        <taxon>Pseudomonadati</taxon>
        <taxon>Pseudomonadota</taxon>
        <taxon>Alphaproteobacteria</taxon>
        <taxon>Rhodobacterales</taxon>
        <taxon>Roseobacteraceae</taxon>
        <taxon>Ruegeria</taxon>
    </lineage>
</organism>